<keyword evidence="3" id="KW-1185">Reference proteome</keyword>
<proteinExistence type="predicted"/>
<dbReference type="EMBL" id="CP048630">
    <property type="protein sequence ID" value="QIB35644.1"/>
    <property type="molecule type" value="Genomic_DNA"/>
</dbReference>
<keyword evidence="1" id="KW-0472">Membrane</keyword>
<dbReference type="RefSeq" id="WP_163076784.1">
    <property type="nucleotide sequence ID" value="NZ_CP048630.1"/>
</dbReference>
<feature type="transmembrane region" description="Helical" evidence="1">
    <location>
        <begin position="71"/>
        <end position="92"/>
    </location>
</feature>
<feature type="transmembrane region" description="Helical" evidence="1">
    <location>
        <begin position="50"/>
        <end position="66"/>
    </location>
</feature>
<keyword evidence="1" id="KW-1133">Transmembrane helix</keyword>
<accession>A0A6P1YVP0</accession>
<evidence type="ECO:0008006" key="4">
    <source>
        <dbReference type="Google" id="ProtNLM"/>
    </source>
</evidence>
<organism evidence="2 3">
    <name type="scientific">Ancylobacter pratisalsi</name>
    <dbReference type="NCBI Taxonomy" id="1745854"/>
    <lineage>
        <taxon>Bacteria</taxon>
        <taxon>Pseudomonadati</taxon>
        <taxon>Pseudomonadota</taxon>
        <taxon>Alphaproteobacteria</taxon>
        <taxon>Hyphomicrobiales</taxon>
        <taxon>Xanthobacteraceae</taxon>
        <taxon>Ancylobacter</taxon>
    </lineage>
</organism>
<keyword evidence="1" id="KW-0812">Transmembrane</keyword>
<reference evidence="2 3" key="1">
    <citation type="submission" date="2020-02" db="EMBL/GenBank/DDBJ databases">
        <authorList>
            <person name="Li G."/>
        </authorList>
    </citation>
    <scope>NUCLEOTIDE SEQUENCE [LARGE SCALE GENOMIC DNA]</scope>
    <source>
        <strain evidence="2 3">DSM 102029</strain>
    </source>
</reference>
<protein>
    <recommendedName>
        <fullName evidence="4">VanZ family protein</fullName>
    </recommendedName>
</protein>
<dbReference type="AlphaFoldDB" id="A0A6P1YVP0"/>
<evidence type="ECO:0000256" key="1">
    <source>
        <dbReference type="SAM" id="Phobius"/>
    </source>
</evidence>
<sequence>MTQAASFPLRWLEWAARLGSAACLITLPLLSLLPATVVERTGAGKNFEHFLAYGGTGLLLGLAIAVPRHRVLAAIGLILVAATLETAQLLTLTRSAELAQFLSGSTGACVGVIAGSVSRTVLTRRIGAPQRL</sequence>
<evidence type="ECO:0000313" key="3">
    <source>
        <dbReference type="Proteomes" id="UP000464751"/>
    </source>
</evidence>
<dbReference type="Proteomes" id="UP000464751">
    <property type="component" value="Chromosome"/>
</dbReference>
<name>A0A6P1YVP0_9HYPH</name>
<dbReference type="KEGG" id="apra:G3A50_19490"/>
<evidence type="ECO:0000313" key="2">
    <source>
        <dbReference type="EMBL" id="QIB35644.1"/>
    </source>
</evidence>
<gene>
    <name evidence="2" type="ORF">G3A50_19490</name>
</gene>